<accession>A0A7T7WKC2</accession>
<dbReference type="Proteomes" id="UP000596079">
    <property type="component" value="Chromosome"/>
</dbReference>
<keyword evidence="4" id="KW-0175">Coiled coil</keyword>
<dbReference type="Gene3D" id="3.40.50.300">
    <property type="entry name" value="P-loop containing nucleotide triphosphate hydrolases"/>
    <property type="match status" value="2"/>
</dbReference>
<feature type="domain" description="ABC transporter" evidence="5">
    <location>
        <begin position="6"/>
        <end position="240"/>
    </location>
</feature>
<gene>
    <name evidence="6" type="ORF">IAQ69_05250</name>
</gene>
<sequence length="529" mass="60484">MTQQACVISNLTLEFPSKVIFQNLNFTLPKAQVSALIGRNGQGKSLLMQLLHQTQHSTPHCSGQVSWQMHHAYLPQLHRLKAATIAEALEVSQLHRAFKNVEHGTASFEDYELLEDSWHLPHEWQQLLSSAQLPTDLDFPVQYLSEGQKTKLALCSLFLKPEYYLLLDEPSNHLDREARTWLIEHLKLHPAGALIISHDRTFLDQVDHIYYLNEHGLQHFTGNYAEFFEQYQKNVTSLEQSIQQSQRDIKQMKHKQHDVLMKAQKRERAGNKLRDSNSQAKVLLDFKKEQAGQSIGKVQAQHQRQISNEQSELKFQKQQLEKIKPQLFQFPDLKPQSGEILRVKELKLPFGTPQPVNLALNAREKIHIAGRNGIGKSTLLKLIAQQKQQPLDQIFLARSCFYLDQNFGFLNETLSAIENLRQINPDIPEVEWRNLLGQLRIRGDKGTYPLSQLSGGEKLKVALLGLSQVSSQPELLLLDEPENHLDIESKALLASAIRSYTGAVILVSHDEQFVRDCGITEVFNMNDFN</sequence>
<dbReference type="InterPro" id="IPR027417">
    <property type="entry name" value="P-loop_NTPase"/>
</dbReference>
<proteinExistence type="predicted"/>
<evidence type="ECO:0000259" key="5">
    <source>
        <dbReference type="PROSITE" id="PS50893"/>
    </source>
</evidence>
<dbReference type="FunFam" id="3.40.50.300:FF:000011">
    <property type="entry name" value="Putative ABC transporter ATP-binding component"/>
    <property type="match status" value="1"/>
</dbReference>
<keyword evidence="3 6" id="KW-0067">ATP-binding</keyword>
<reference evidence="6 7" key="1">
    <citation type="submission" date="2020-08" db="EMBL/GenBank/DDBJ databases">
        <title>Emergence of ISAba1-mediated novel tet(X) in Acinetobacter variabilis from a chicken farm.</title>
        <authorList>
            <person name="Peng K."/>
            <person name="Li R."/>
        </authorList>
    </citation>
    <scope>NUCLEOTIDE SEQUENCE [LARGE SCALE GENOMIC DNA]</scope>
    <source>
        <strain evidence="6 7">XM9F202-2</strain>
    </source>
</reference>
<dbReference type="PANTHER" id="PTHR19211">
    <property type="entry name" value="ATP-BINDING TRANSPORT PROTEIN-RELATED"/>
    <property type="match status" value="1"/>
</dbReference>
<dbReference type="SUPFAM" id="SSF52540">
    <property type="entry name" value="P-loop containing nucleoside triphosphate hydrolases"/>
    <property type="match status" value="2"/>
</dbReference>
<evidence type="ECO:0000256" key="4">
    <source>
        <dbReference type="SAM" id="Coils"/>
    </source>
</evidence>
<keyword evidence="1" id="KW-0677">Repeat</keyword>
<evidence type="ECO:0000256" key="2">
    <source>
        <dbReference type="ARBA" id="ARBA00022741"/>
    </source>
</evidence>
<name>A0A7T7WKC2_9GAMM</name>
<keyword evidence="2" id="KW-0547">Nucleotide-binding</keyword>
<dbReference type="InterPro" id="IPR050611">
    <property type="entry name" value="ABCF"/>
</dbReference>
<dbReference type="GO" id="GO:0005524">
    <property type="term" value="F:ATP binding"/>
    <property type="evidence" value="ECO:0007669"/>
    <property type="project" value="UniProtKB-KW"/>
</dbReference>
<evidence type="ECO:0000256" key="3">
    <source>
        <dbReference type="ARBA" id="ARBA00022840"/>
    </source>
</evidence>
<organism evidence="6 7">
    <name type="scientific">Acinetobacter variabilis</name>
    <dbReference type="NCBI Taxonomy" id="70346"/>
    <lineage>
        <taxon>Bacteria</taxon>
        <taxon>Pseudomonadati</taxon>
        <taxon>Pseudomonadota</taxon>
        <taxon>Gammaproteobacteria</taxon>
        <taxon>Moraxellales</taxon>
        <taxon>Moraxellaceae</taxon>
        <taxon>Acinetobacter</taxon>
    </lineage>
</organism>
<evidence type="ECO:0000313" key="7">
    <source>
        <dbReference type="Proteomes" id="UP000596079"/>
    </source>
</evidence>
<feature type="coiled-coil region" evidence="4">
    <location>
        <begin position="228"/>
        <end position="255"/>
    </location>
</feature>
<dbReference type="RefSeq" id="WP_200230312.1">
    <property type="nucleotide sequence ID" value="NZ_CP060811.1"/>
</dbReference>
<dbReference type="GO" id="GO:0016887">
    <property type="term" value="F:ATP hydrolysis activity"/>
    <property type="evidence" value="ECO:0007669"/>
    <property type="project" value="InterPro"/>
</dbReference>
<evidence type="ECO:0000313" key="6">
    <source>
        <dbReference type="EMBL" id="QQN89070.1"/>
    </source>
</evidence>
<protein>
    <submittedName>
        <fullName evidence="6">ABC-F family ATP-binding cassette domain-containing protein</fullName>
    </submittedName>
</protein>
<dbReference type="PANTHER" id="PTHR19211:SF6">
    <property type="entry name" value="BLL7188 PROTEIN"/>
    <property type="match status" value="1"/>
</dbReference>
<dbReference type="SMART" id="SM00382">
    <property type="entry name" value="AAA"/>
    <property type="match status" value="2"/>
</dbReference>
<dbReference type="PROSITE" id="PS50893">
    <property type="entry name" value="ABC_TRANSPORTER_2"/>
    <property type="match status" value="1"/>
</dbReference>
<dbReference type="InterPro" id="IPR003593">
    <property type="entry name" value="AAA+_ATPase"/>
</dbReference>
<evidence type="ECO:0000256" key="1">
    <source>
        <dbReference type="ARBA" id="ARBA00022737"/>
    </source>
</evidence>
<dbReference type="Pfam" id="PF00005">
    <property type="entry name" value="ABC_tran"/>
    <property type="match status" value="2"/>
</dbReference>
<dbReference type="InterPro" id="IPR003439">
    <property type="entry name" value="ABC_transporter-like_ATP-bd"/>
</dbReference>
<dbReference type="AlphaFoldDB" id="A0A7T7WKC2"/>
<dbReference type="EMBL" id="CP060811">
    <property type="protein sequence ID" value="QQN89070.1"/>
    <property type="molecule type" value="Genomic_DNA"/>
</dbReference>